<dbReference type="Gene3D" id="3.40.630.30">
    <property type="match status" value="1"/>
</dbReference>
<keyword evidence="3" id="KW-1185">Reference proteome</keyword>
<dbReference type="InterPro" id="IPR000182">
    <property type="entry name" value="GNAT_dom"/>
</dbReference>
<dbReference type="EMBL" id="JBHSTI010000018">
    <property type="protein sequence ID" value="MFC6239349.1"/>
    <property type="molecule type" value="Genomic_DNA"/>
</dbReference>
<dbReference type="SUPFAM" id="SSF55729">
    <property type="entry name" value="Acyl-CoA N-acyltransferases (Nat)"/>
    <property type="match status" value="1"/>
</dbReference>
<reference evidence="3" key="1">
    <citation type="journal article" date="2019" name="Int. J. Syst. Evol. Microbiol.">
        <title>The Global Catalogue of Microorganisms (GCM) 10K type strain sequencing project: providing services to taxonomists for standard genome sequencing and annotation.</title>
        <authorList>
            <consortium name="The Broad Institute Genomics Platform"/>
            <consortium name="The Broad Institute Genome Sequencing Center for Infectious Disease"/>
            <person name="Wu L."/>
            <person name="Ma J."/>
        </authorList>
    </citation>
    <scope>NUCLEOTIDE SEQUENCE [LARGE SCALE GENOMIC DNA]</scope>
    <source>
        <strain evidence="3">CGMCC 4.7317</strain>
    </source>
</reference>
<dbReference type="CDD" id="cd04301">
    <property type="entry name" value="NAT_SF"/>
    <property type="match status" value="1"/>
</dbReference>
<dbReference type="InterPro" id="IPR016181">
    <property type="entry name" value="Acyl_CoA_acyltransferase"/>
</dbReference>
<evidence type="ECO:0000313" key="2">
    <source>
        <dbReference type="EMBL" id="MFC6239349.1"/>
    </source>
</evidence>
<protein>
    <submittedName>
        <fullName evidence="2">GNAT family N-acetyltransferase</fullName>
        <ecNumber evidence="2">2.3.-.-</ecNumber>
    </submittedName>
</protein>
<keyword evidence="2" id="KW-0012">Acyltransferase</keyword>
<evidence type="ECO:0000313" key="3">
    <source>
        <dbReference type="Proteomes" id="UP001596138"/>
    </source>
</evidence>
<dbReference type="Pfam" id="PF00583">
    <property type="entry name" value="Acetyltransf_1"/>
    <property type="match status" value="1"/>
</dbReference>
<keyword evidence="2" id="KW-0808">Transferase</keyword>
<dbReference type="EC" id="2.3.-.-" evidence="2"/>
<comment type="caution">
    <text evidence="2">The sequence shown here is derived from an EMBL/GenBank/DDBJ whole genome shotgun (WGS) entry which is preliminary data.</text>
</comment>
<name>A0ABW1T504_9ACTN</name>
<organism evidence="2 3">
    <name type="scientific">Longivirga aurantiaca</name>
    <dbReference type="NCBI Taxonomy" id="1837743"/>
    <lineage>
        <taxon>Bacteria</taxon>
        <taxon>Bacillati</taxon>
        <taxon>Actinomycetota</taxon>
        <taxon>Actinomycetes</taxon>
        <taxon>Sporichthyales</taxon>
        <taxon>Sporichthyaceae</taxon>
        <taxon>Longivirga</taxon>
    </lineage>
</organism>
<feature type="domain" description="N-acetyltransferase" evidence="1">
    <location>
        <begin position="186"/>
        <end position="331"/>
    </location>
</feature>
<sequence>MDTGQHDGRSAAAPVIRPLRWDGRTPHPADIAAVHDVYTRYERSRIGTVDASEADTRYYFELAHVDREETCLLDVSGLPVGSVYVKVDPSVRDVYADIAVVPGPHEPDALAAALAHALTASRRIVARAGEPGWTLRVACWSPDSALSSLLAAAGLVHVRSFYRMRIDSSSPSIPSVAPELPPGVEIVVRDDEPTRRAIWKVDNDAFLDHWNFAPVPYDEWWDDLGTGDSRDRDGWWLLTVDGEPAAICLLDERRAEMNEGYVGILGVRREYRRRGLASLLLQRAFVRYRDMGRTSTLLSVDAQSLTSAVGVYERVGMRVEHVRNGWALELS</sequence>
<dbReference type="GO" id="GO:0016746">
    <property type="term" value="F:acyltransferase activity"/>
    <property type="evidence" value="ECO:0007669"/>
    <property type="project" value="UniProtKB-KW"/>
</dbReference>
<evidence type="ECO:0000259" key="1">
    <source>
        <dbReference type="PROSITE" id="PS51186"/>
    </source>
</evidence>
<dbReference type="Proteomes" id="UP001596138">
    <property type="component" value="Unassembled WGS sequence"/>
</dbReference>
<dbReference type="PROSITE" id="PS51186">
    <property type="entry name" value="GNAT"/>
    <property type="match status" value="1"/>
</dbReference>
<accession>A0ABW1T504</accession>
<dbReference type="RefSeq" id="WP_386768570.1">
    <property type="nucleotide sequence ID" value="NZ_JBHSTI010000018.1"/>
</dbReference>
<gene>
    <name evidence="2" type="ORF">ACFQGU_15855</name>
</gene>
<proteinExistence type="predicted"/>